<dbReference type="AlphaFoldDB" id="A0A926RTG6"/>
<feature type="binding site" evidence="9">
    <location>
        <position position="139"/>
    </location>
    <ligand>
        <name>GTP</name>
        <dbReference type="ChEBI" id="CHEBI:37565"/>
    </ligand>
</feature>
<comment type="subcellular location">
    <subcellularLocation>
        <location evidence="9">Cytoplasm</location>
    </subcellularLocation>
    <text evidence="9">Assembles at midcell at the inner surface of the cytoplasmic membrane.</text>
</comment>
<feature type="binding site" evidence="9">
    <location>
        <begin position="108"/>
        <end position="110"/>
    </location>
    <ligand>
        <name>GTP</name>
        <dbReference type="ChEBI" id="CHEBI:37565"/>
    </ligand>
</feature>
<evidence type="ECO:0000256" key="9">
    <source>
        <dbReference type="HAMAP-Rule" id="MF_00909"/>
    </source>
</evidence>
<dbReference type="SMART" id="SM00865">
    <property type="entry name" value="Tubulin_C"/>
    <property type="match status" value="1"/>
</dbReference>
<evidence type="ECO:0000259" key="13">
    <source>
        <dbReference type="SMART" id="SM00865"/>
    </source>
</evidence>
<dbReference type="Pfam" id="PF00091">
    <property type="entry name" value="Tubulin"/>
    <property type="match status" value="1"/>
</dbReference>
<dbReference type="InterPro" id="IPR000158">
    <property type="entry name" value="Cell_div_FtsZ"/>
</dbReference>
<keyword evidence="4 9" id="KW-0547">Nucleotide-binding</keyword>
<reference evidence="14" key="1">
    <citation type="submission" date="2020-09" db="EMBL/GenBank/DDBJ databases">
        <title>A novel bacterium of genus Hazenella, isolated from South China Sea.</title>
        <authorList>
            <person name="Huang H."/>
            <person name="Mo K."/>
            <person name="Hu Y."/>
        </authorList>
    </citation>
    <scope>NUCLEOTIDE SEQUENCE</scope>
    <source>
        <strain evidence="14">IB182357</strain>
    </source>
</reference>
<evidence type="ECO:0000313" key="15">
    <source>
        <dbReference type="Proteomes" id="UP000661691"/>
    </source>
</evidence>
<dbReference type="SMART" id="SM00864">
    <property type="entry name" value="Tubulin"/>
    <property type="match status" value="1"/>
</dbReference>
<evidence type="ECO:0000256" key="1">
    <source>
        <dbReference type="ARBA" id="ARBA00009690"/>
    </source>
</evidence>
<evidence type="ECO:0000256" key="11">
    <source>
        <dbReference type="SAM" id="MobiDB-lite"/>
    </source>
</evidence>
<feature type="binding site" evidence="9">
    <location>
        <position position="143"/>
    </location>
    <ligand>
        <name>GTP</name>
        <dbReference type="ChEBI" id="CHEBI:37565"/>
    </ligand>
</feature>
<feature type="binding site" evidence="9">
    <location>
        <position position="187"/>
    </location>
    <ligand>
        <name>GTP</name>
        <dbReference type="ChEBI" id="CHEBI:37565"/>
    </ligand>
</feature>
<dbReference type="InterPro" id="IPR003008">
    <property type="entry name" value="Tubulin_FtsZ_GTPase"/>
</dbReference>
<dbReference type="GO" id="GO:0003924">
    <property type="term" value="F:GTPase activity"/>
    <property type="evidence" value="ECO:0007669"/>
    <property type="project" value="UniProtKB-UniRule"/>
</dbReference>
<dbReference type="FunFam" id="3.40.50.1440:FF:000023">
    <property type="entry name" value="Cell division protein FtsZ"/>
    <property type="match status" value="1"/>
</dbReference>
<dbReference type="FunFam" id="3.30.1330.20:FF:000005">
    <property type="entry name" value="Cell division protein FtsZ"/>
    <property type="match status" value="1"/>
</dbReference>
<evidence type="ECO:0000256" key="2">
    <source>
        <dbReference type="ARBA" id="ARBA00022490"/>
    </source>
</evidence>
<feature type="domain" description="Tubulin/FtsZ GTPase" evidence="12">
    <location>
        <begin position="13"/>
        <end position="205"/>
    </location>
</feature>
<dbReference type="Pfam" id="PF12327">
    <property type="entry name" value="FtsZ_C"/>
    <property type="match status" value="1"/>
</dbReference>
<keyword evidence="3 9" id="KW-0132">Cell division</keyword>
<evidence type="ECO:0000256" key="4">
    <source>
        <dbReference type="ARBA" id="ARBA00022741"/>
    </source>
</evidence>
<keyword evidence="5 9" id="KW-0342">GTP-binding</keyword>
<keyword evidence="15" id="KW-1185">Reference proteome</keyword>
<organism evidence="14 15">
    <name type="scientific">Polycladospora coralii</name>
    <dbReference type="NCBI Taxonomy" id="2771432"/>
    <lineage>
        <taxon>Bacteria</taxon>
        <taxon>Bacillati</taxon>
        <taxon>Bacillota</taxon>
        <taxon>Bacilli</taxon>
        <taxon>Bacillales</taxon>
        <taxon>Thermoactinomycetaceae</taxon>
        <taxon>Polycladospora</taxon>
    </lineage>
</organism>
<dbReference type="GO" id="GO:0005737">
    <property type="term" value="C:cytoplasm"/>
    <property type="evidence" value="ECO:0007669"/>
    <property type="project" value="UniProtKB-SubCell"/>
</dbReference>
<dbReference type="RefSeq" id="WP_191140036.1">
    <property type="nucleotide sequence ID" value="NZ_JACXAG020000002.1"/>
</dbReference>
<dbReference type="GO" id="GO:0051258">
    <property type="term" value="P:protein polymerization"/>
    <property type="evidence" value="ECO:0007669"/>
    <property type="project" value="UniProtKB-UniRule"/>
</dbReference>
<evidence type="ECO:0000256" key="6">
    <source>
        <dbReference type="ARBA" id="ARBA00023210"/>
    </source>
</evidence>
<dbReference type="GO" id="GO:0000917">
    <property type="term" value="P:division septum assembly"/>
    <property type="evidence" value="ECO:0007669"/>
    <property type="project" value="UniProtKB-KW"/>
</dbReference>
<comment type="function">
    <text evidence="8 9">Essential cell division protein that forms a contractile ring structure (Z ring) at the future cell division site. The regulation of the ring assembly controls the timing and the location of cell division. One of the functions of the FtsZ ring is to recruit other cell division proteins to the septum to produce a new cell wall between the dividing cells. Binds GTP and shows GTPase activity.</text>
</comment>
<keyword evidence="7 9" id="KW-0131">Cell cycle</keyword>
<dbReference type="Gene3D" id="3.40.50.1440">
    <property type="entry name" value="Tubulin/FtsZ, GTPase domain"/>
    <property type="match status" value="1"/>
</dbReference>
<evidence type="ECO:0000256" key="10">
    <source>
        <dbReference type="NCBIfam" id="TIGR00065"/>
    </source>
</evidence>
<dbReference type="NCBIfam" id="TIGR00065">
    <property type="entry name" value="ftsZ"/>
    <property type="match status" value="1"/>
</dbReference>
<dbReference type="InterPro" id="IPR037103">
    <property type="entry name" value="Tubulin/FtsZ-like_C"/>
</dbReference>
<dbReference type="InterPro" id="IPR045061">
    <property type="entry name" value="FtsZ/CetZ"/>
</dbReference>
<comment type="caution">
    <text evidence="14">The sequence shown here is derived from an EMBL/GenBank/DDBJ whole genome shotgun (WGS) entry which is preliminary data.</text>
</comment>
<name>A0A926RTG6_9BACL</name>
<dbReference type="EMBL" id="JACXAH010000003">
    <property type="protein sequence ID" value="MBD1371327.1"/>
    <property type="molecule type" value="Genomic_DNA"/>
</dbReference>
<dbReference type="HAMAP" id="MF_00909">
    <property type="entry name" value="FtsZ"/>
    <property type="match status" value="1"/>
</dbReference>
<evidence type="ECO:0000259" key="12">
    <source>
        <dbReference type="SMART" id="SM00864"/>
    </source>
</evidence>
<dbReference type="InterPro" id="IPR024757">
    <property type="entry name" value="FtsZ_C"/>
</dbReference>
<dbReference type="InterPro" id="IPR018316">
    <property type="entry name" value="Tubulin/FtsZ_2-layer-sand-dom"/>
</dbReference>
<feature type="binding site" evidence="9">
    <location>
        <begin position="21"/>
        <end position="25"/>
    </location>
    <ligand>
        <name>GTP</name>
        <dbReference type="ChEBI" id="CHEBI:37565"/>
    </ligand>
</feature>
<evidence type="ECO:0000256" key="3">
    <source>
        <dbReference type="ARBA" id="ARBA00022618"/>
    </source>
</evidence>
<evidence type="ECO:0000256" key="8">
    <source>
        <dbReference type="ARBA" id="ARBA00055345"/>
    </source>
</evidence>
<dbReference type="SUPFAM" id="SSF52490">
    <property type="entry name" value="Tubulin nucleotide-binding domain-like"/>
    <property type="match status" value="1"/>
</dbReference>
<dbReference type="CDD" id="cd02201">
    <property type="entry name" value="FtsZ_type1"/>
    <property type="match status" value="1"/>
</dbReference>
<dbReference type="SUPFAM" id="SSF55307">
    <property type="entry name" value="Tubulin C-terminal domain-like"/>
    <property type="match status" value="1"/>
</dbReference>
<keyword evidence="2 9" id="KW-0963">Cytoplasm</keyword>
<sequence length="405" mass="42900">MLDIDLEIEQIAQIKVIGVGGGGSNAVNRMIEGGVQGVEFIAVNTDAQALNRSKAQNRLQIGEKLTRGLGAGAKPEVGKKAAEESREQLENVLKGADMVFVTAGMGGGTGTGAAPEIAMIARELGALTVGVVTKPFSFEGKRRTSQAEEGVAALKENVDTLIVIPNDRLLDLVDKSTPMLEAFKEADNVLRQGVQGISDLIAVPGLINLDFADVRTIMTERGSALMGIGAANGENRAAIAAQEAICSPLLETSIEGARGVLMNITGGSNLSLYEVYEAAEIVTQASHPEVNMIFGSVINEDLKDEIMVTVIATGFDQDQTHQQINVEKHKPTGNSKPIFGSSGGNRSAEESDSGLRTFGGLRGSEEANKSRVEEPVMNVGEKFGHVDYLEVPAFLRNKLGKNKRS</sequence>
<dbReference type="PANTHER" id="PTHR30314">
    <property type="entry name" value="CELL DIVISION PROTEIN FTSZ-RELATED"/>
    <property type="match status" value="1"/>
</dbReference>
<keyword evidence="6 9" id="KW-0717">Septation</keyword>
<dbReference type="Gene3D" id="3.30.1330.20">
    <property type="entry name" value="Tubulin/FtsZ, C-terminal domain"/>
    <property type="match status" value="1"/>
</dbReference>
<dbReference type="GO" id="GO:0030428">
    <property type="term" value="C:cell septum"/>
    <property type="evidence" value="ECO:0007669"/>
    <property type="project" value="UniProtKB-ARBA"/>
</dbReference>
<evidence type="ECO:0000313" key="14">
    <source>
        <dbReference type="EMBL" id="MBD1371327.1"/>
    </source>
</evidence>
<gene>
    <name evidence="9 14" type="primary">ftsZ</name>
    <name evidence="14" type="ORF">IC620_03030</name>
</gene>
<dbReference type="PRINTS" id="PR00423">
    <property type="entry name" value="CELLDVISFTSZ"/>
</dbReference>
<accession>A0A926RTG6</accession>
<protein>
    <recommendedName>
        <fullName evidence="9 10">Cell division protein FtsZ</fullName>
    </recommendedName>
</protein>
<comment type="subunit">
    <text evidence="9">Homodimer. Polymerizes to form a dynamic ring structure in a strictly GTP-dependent manner. Interacts directly with several other division proteins.</text>
</comment>
<dbReference type="GO" id="GO:0005525">
    <property type="term" value="F:GTP binding"/>
    <property type="evidence" value="ECO:0007669"/>
    <property type="project" value="UniProtKB-UniRule"/>
</dbReference>
<evidence type="ECO:0000256" key="7">
    <source>
        <dbReference type="ARBA" id="ARBA00023306"/>
    </source>
</evidence>
<dbReference type="InterPro" id="IPR020805">
    <property type="entry name" value="Cell_div_FtsZ_CS"/>
</dbReference>
<feature type="compositionally biased region" description="Basic and acidic residues" evidence="11">
    <location>
        <begin position="363"/>
        <end position="373"/>
    </location>
</feature>
<feature type="domain" description="Tubulin/FtsZ 2-layer sandwich" evidence="13">
    <location>
        <begin position="207"/>
        <end position="324"/>
    </location>
</feature>
<evidence type="ECO:0000256" key="5">
    <source>
        <dbReference type="ARBA" id="ARBA00023134"/>
    </source>
</evidence>
<dbReference type="PANTHER" id="PTHR30314:SF3">
    <property type="entry name" value="MITOCHONDRIAL DIVISION PROTEIN FSZA"/>
    <property type="match status" value="1"/>
</dbReference>
<comment type="similarity">
    <text evidence="1 9">Belongs to the FtsZ family.</text>
</comment>
<feature type="region of interest" description="Disordered" evidence="11">
    <location>
        <begin position="327"/>
        <end position="373"/>
    </location>
</feature>
<dbReference type="GO" id="GO:0032153">
    <property type="term" value="C:cell division site"/>
    <property type="evidence" value="ECO:0007669"/>
    <property type="project" value="UniProtKB-UniRule"/>
</dbReference>
<dbReference type="PROSITE" id="PS01134">
    <property type="entry name" value="FTSZ_1"/>
    <property type="match status" value="1"/>
</dbReference>
<proteinExistence type="inferred from homology"/>
<dbReference type="InterPro" id="IPR036525">
    <property type="entry name" value="Tubulin/FtsZ_GTPase_sf"/>
</dbReference>
<dbReference type="Proteomes" id="UP000661691">
    <property type="component" value="Unassembled WGS sequence"/>
</dbReference>
<dbReference type="InterPro" id="IPR008280">
    <property type="entry name" value="Tub_FtsZ_C"/>
</dbReference>
<dbReference type="GO" id="GO:0043093">
    <property type="term" value="P:FtsZ-dependent cytokinesis"/>
    <property type="evidence" value="ECO:0007669"/>
    <property type="project" value="UniProtKB-UniRule"/>
</dbReference>